<keyword evidence="2" id="KW-1185">Reference proteome</keyword>
<dbReference type="EMBL" id="CAKOFQ010009962">
    <property type="protein sequence ID" value="CAH2018809.1"/>
    <property type="molecule type" value="Genomic_DNA"/>
</dbReference>
<protein>
    <submittedName>
        <fullName evidence="1">Uncharacterized protein</fullName>
    </submittedName>
</protein>
<sequence>MGFAHHQIPSCSGRSWLKNCPVCTLLKLRSFVLWHLYTVHPTKGGWPFLSFKWP</sequence>
<dbReference type="AlphaFoldDB" id="A0A9P0QF68"/>
<organism evidence="1 2">
    <name type="scientific">Acanthoscelides obtectus</name>
    <name type="common">Bean weevil</name>
    <name type="synonym">Bruchus obtectus</name>
    <dbReference type="NCBI Taxonomy" id="200917"/>
    <lineage>
        <taxon>Eukaryota</taxon>
        <taxon>Metazoa</taxon>
        <taxon>Ecdysozoa</taxon>
        <taxon>Arthropoda</taxon>
        <taxon>Hexapoda</taxon>
        <taxon>Insecta</taxon>
        <taxon>Pterygota</taxon>
        <taxon>Neoptera</taxon>
        <taxon>Endopterygota</taxon>
        <taxon>Coleoptera</taxon>
        <taxon>Polyphaga</taxon>
        <taxon>Cucujiformia</taxon>
        <taxon>Chrysomeloidea</taxon>
        <taxon>Chrysomelidae</taxon>
        <taxon>Bruchinae</taxon>
        <taxon>Bruchini</taxon>
        <taxon>Acanthoscelides</taxon>
    </lineage>
</organism>
<proteinExistence type="predicted"/>
<dbReference type="Proteomes" id="UP001152888">
    <property type="component" value="Unassembled WGS sequence"/>
</dbReference>
<comment type="caution">
    <text evidence="1">The sequence shown here is derived from an EMBL/GenBank/DDBJ whole genome shotgun (WGS) entry which is preliminary data.</text>
</comment>
<name>A0A9P0QF68_ACAOB</name>
<gene>
    <name evidence="1" type="ORF">ACAOBT_LOCUS36854</name>
</gene>
<accession>A0A9P0QF68</accession>
<evidence type="ECO:0000313" key="1">
    <source>
        <dbReference type="EMBL" id="CAH2018809.1"/>
    </source>
</evidence>
<reference evidence="1" key="1">
    <citation type="submission" date="2022-03" db="EMBL/GenBank/DDBJ databases">
        <authorList>
            <person name="Sayadi A."/>
        </authorList>
    </citation>
    <scope>NUCLEOTIDE SEQUENCE</scope>
</reference>
<evidence type="ECO:0000313" key="2">
    <source>
        <dbReference type="Proteomes" id="UP001152888"/>
    </source>
</evidence>